<name>A0A3P7P842_DIBLA</name>
<proteinExistence type="predicted"/>
<accession>A0A3P7P842</accession>
<reference evidence="2 3" key="1">
    <citation type="submission" date="2018-11" db="EMBL/GenBank/DDBJ databases">
        <authorList>
            <consortium name="Pathogen Informatics"/>
        </authorList>
    </citation>
    <scope>NUCLEOTIDE SEQUENCE [LARGE SCALE GENOMIC DNA]</scope>
</reference>
<sequence>MGCGPKNHDWSSSQLTRASEDFGLVKFENMAESRRVSNNQEASFFPHQRHCMPSQSRPEQSPDFSDVFALSKTAPDPVKHYSRFPSWHKVFRPNDPAPDGWFRPVDNPN</sequence>
<keyword evidence="3" id="KW-1185">Reference proteome</keyword>
<protein>
    <submittedName>
        <fullName evidence="2">Uncharacterized protein</fullName>
    </submittedName>
</protein>
<evidence type="ECO:0000313" key="3">
    <source>
        <dbReference type="Proteomes" id="UP000281553"/>
    </source>
</evidence>
<dbReference type="EMBL" id="UYRU01058615">
    <property type="protein sequence ID" value="VDN14216.1"/>
    <property type="molecule type" value="Genomic_DNA"/>
</dbReference>
<dbReference type="Proteomes" id="UP000281553">
    <property type="component" value="Unassembled WGS sequence"/>
</dbReference>
<organism evidence="2 3">
    <name type="scientific">Dibothriocephalus latus</name>
    <name type="common">Fish tapeworm</name>
    <name type="synonym">Diphyllobothrium latum</name>
    <dbReference type="NCBI Taxonomy" id="60516"/>
    <lineage>
        <taxon>Eukaryota</taxon>
        <taxon>Metazoa</taxon>
        <taxon>Spiralia</taxon>
        <taxon>Lophotrochozoa</taxon>
        <taxon>Platyhelminthes</taxon>
        <taxon>Cestoda</taxon>
        <taxon>Eucestoda</taxon>
        <taxon>Diphyllobothriidea</taxon>
        <taxon>Diphyllobothriidae</taxon>
        <taxon>Dibothriocephalus</taxon>
    </lineage>
</organism>
<feature type="compositionally biased region" description="Polar residues" evidence="1">
    <location>
        <begin position="53"/>
        <end position="63"/>
    </location>
</feature>
<evidence type="ECO:0000256" key="1">
    <source>
        <dbReference type="SAM" id="MobiDB-lite"/>
    </source>
</evidence>
<evidence type="ECO:0000313" key="2">
    <source>
        <dbReference type="EMBL" id="VDN14216.1"/>
    </source>
</evidence>
<feature type="region of interest" description="Disordered" evidence="1">
    <location>
        <begin position="38"/>
        <end position="66"/>
    </location>
</feature>
<gene>
    <name evidence="2" type="ORF">DILT_LOCUS10047</name>
</gene>
<dbReference type="AlphaFoldDB" id="A0A3P7P842"/>